<organism evidence="5 6">
    <name type="scientific">Penicilliopsis zonata CBS 506.65</name>
    <dbReference type="NCBI Taxonomy" id="1073090"/>
    <lineage>
        <taxon>Eukaryota</taxon>
        <taxon>Fungi</taxon>
        <taxon>Dikarya</taxon>
        <taxon>Ascomycota</taxon>
        <taxon>Pezizomycotina</taxon>
        <taxon>Eurotiomycetes</taxon>
        <taxon>Eurotiomycetidae</taxon>
        <taxon>Eurotiales</taxon>
        <taxon>Aspergillaceae</taxon>
        <taxon>Penicilliopsis</taxon>
    </lineage>
</organism>
<comment type="similarity">
    <text evidence="1 3">Belongs to the type-B carboxylesterase/lipase family.</text>
</comment>
<dbReference type="GeneID" id="34612370"/>
<dbReference type="EC" id="3.1.1.-" evidence="3"/>
<name>A0A1L9SDF1_9EURO</name>
<dbReference type="VEuPathDB" id="FungiDB:ASPZODRAFT_152914"/>
<dbReference type="InterPro" id="IPR019826">
    <property type="entry name" value="Carboxylesterase_B_AS"/>
</dbReference>
<dbReference type="OrthoDB" id="408631at2759"/>
<dbReference type="Proteomes" id="UP000184188">
    <property type="component" value="Unassembled WGS sequence"/>
</dbReference>
<evidence type="ECO:0000256" key="3">
    <source>
        <dbReference type="RuleBase" id="RU361235"/>
    </source>
</evidence>
<dbReference type="FunFam" id="3.40.50.1820:FF:000263">
    <property type="entry name" value="Carboxylic ester hydrolase"/>
    <property type="match status" value="1"/>
</dbReference>
<dbReference type="Gene3D" id="3.40.50.1820">
    <property type="entry name" value="alpha/beta hydrolase"/>
    <property type="match status" value="1"/>
</dbReference>
<proteinExistence type="inferred from homology"/>
<keyword evidence="6" id="KW-1185">Reference proteome</keyword>
<dbReference type="Pfam" id="PF00135">
    <property type="entry name" value="COesterase"/>
    <property type="match status" value="1"/>
</dbReference>
<evidence type="ECO:0000313" key="6">
    <source>
        <dbReference type="Proteomes" id="UP000184188"/>
    </source>
</evidence>
<accession>A0A1L9SDF1</accession>
<feature type="domain" description="Carboxylesterase type B" evidence="4">
    <location>
        <begin position="8"/>
        <end position="512"/>
    </location>
</feature>
<keyword evidence="2 3" id="KW-0378">Hydrolase</keyword>
<dbReference type="STRING" id="1073090.A0A1L9SDF1"/>
<dbReference type="InterPro" id="IPR029058">
    <property type="entry name" value="AB_hydrolase_fold"/>
</dbReference>
<dbReference type="GO" id="GO:0016787">
    <property type="term" value="F:hydrolase activity"/>
    <property type="evidence" value="ECO:0007669"/>
    <property type="project" value="UniProtKB-KW"/>
</dbReference>
<dbReference type="InterPro" id="IPR050309">
    <property type="entry name" value="Type-B_Carboxylest/Lipase"/>
</dbReference>
<dbReference type="EMBL" id="KV878345">
    <property type="protein sequence ID" value="OJJ45199.1"/>
    <property type="molecule type" value="Genomic_DNA"/>
</dbReference>
<reference evidence="6" key="1">
    <citation type="journal article" date="2017" name="Genome Biol.">
        <title>Comparative genomics reveals high biological diversity and specific adaptations in the industrially and medically important fungal genus Aspergillus.</title>
        <authorList>
            <person name="de Vries R.P."/>
            <person name="Riley R."/>
            <person name="Wiebenga A."/>
            <person name="Aguilar-Osorio G."/>
            <person name="Amillis S."/>
            <person name="Uchima C.A."/>
            <person name="Anderluh G."/>
            <person name="Asadollahi M."/>
            <person name="Askin M."/>
            <person name="Barry K."/>
            <person name="Battaglia E."/>
            <person name="Bayram O."/>
            <person name="Benocci T."/>
            <person name="Braus-Stromeyer S.A."/>
            <person name="Caldana C."/>
            <person name="Canovas D."/>
            <person name="Cerqueira G.C."/>
            <person name="Chen F."/>
            <person name="Chen W."/>
            <person name="Choi C."/>
            <person name="Clum A."/>
            <person name="Dos Santos R.A."/>
            <person name="Damasio A.R."/>
            <person name="Diallinas G."/>
            <person name="Emri T."/>
            <person name="Fekete E."/>
            <person name="Flipphi M."/>
            <person name="Freyberg S."/>
            <person name="Gallo A."/>
            <person name="Gournas C."/>
            <person name="Habgood R."/>
            <person name="Hainaut M."/>
            <person name="Harispe M.L."/>
            <person name="Henrissat B."/>
            <person name="Hilden K.S."/>
            <person name="Hope R."/>
            <person name="Hossain A."/>
            <person name="Karabika E."/>
            <person name="Karaffa L."/>
            <person name="Karanyi Z."/>
            <person name="Krasevec N."/>
            <person name="Kuo A."/>
            <person name="Kusch H."/>
            <person name="LaButti K."/>
            <person name="Lagendijk E.L."/>
            <person name="Lapidus A."/>
            <person name="Levasseur A."/>
            <person name="Lindquist E."/>
            <person name="Lipzen A."/>
            <person name="Logrieco A.F."/>
            <person name="MacCabe A."/>
            <person name="Maekelae M.R."/>
            <person name="Malavazi I."/>
            <person name="Melin P."/>
            <person name="Meyer V."/>
            <person name="Mielnichuk N."/>
            <person name="Miskei M."/>
            <person name="Molnar A.P."/>
            <person name="Mule G."/>
            <person name="Ngan C.Y."/>
            <person name="Orejas M."/>
            <person name="Orosz E."/>
            <person name="Ouedraogo J.P."/>
            <person name="Overkamp K.M."/>
            <person name="Park H.-S."/>
            <person name="Perrone G."/>
            <person name="Piumi F."/>
            <person name="Punt P.J."/>
            <person name="Ram A.F."/>
            <person name="Ramon A."/>
            <person name="Rauscher S."/>
            <person name="Record E."/>
            <person name="Riano-Pachon D.M."/>
            <person name="Robert V."/>
            <person name="Roehrig J."/>
            <person name="Ruller R."/>
            <person name="Salamov A."/>
            <person name="Salih N.S."/>
            <person name="Samson R.A."/>
            <person name="Sandor E."/>
            <person name="Sanguinetti M."/>
            <person name="Schuetze T."/>
            <person name="Sepcic K."/>
            <person name="Shelest E."/>
            <person name="Sherlock G."/>
            <person name="Sophianopoulou V."/>
            <person name="Squina F.M."/>
            <person name="Sun H."/>
            <person name="Susca A."/>
            <person name="Todd R.B."/>
            <person name="Tsang A."/>
            <person name="Unkles S.E."/>
            <person name="van de Wiele N."/>
            <person name="van Rossen-Uffink D."/>
            <person name="Oliveira J.V."/>
            <person name="Vesth T.C."/>
            <person name="Visser J."/>
            <person name="Yu J.-H."/>
            <person name="Zhou M."/>
            <person name="Andersen M.R."/>
            <person name="Archer D.B."/>
            <person name="Baker S.E."/>
            <person name="Benoit I."/>
            <person name="Brakhage A.A."/>
            <person name="Braus G.H."/>
            <person name="Fischer R."/>
            <person name="Frisvad J.C."/>
            <person name="Goldman G.H."/>
            <person name="Houbraken J."/>
            <person name="Oakley B."/>
            <person name="Pocsi I."/>
            <person name="Scazzocchio C."/>
            <person name="Seiboth B."/>
            <person name="vanKuyk P.A."/>
            <person name="Wortman J."/>
            <person name="Dyer P.S."/>
            <person name="Grigoriev I.V."/>
        </authorList>
    </citation>
    <scope>NUCLEOTIDE SEQUENCE [LARGE SCALE GENOMIC DNA]</scope>
    <source>
        <strain evidence="6">CBS 506.65</strain>
    </source>
</reference>
<dbReference type="RefSeq" id="XP_022579709.1">
    <property type="nucleotide sequence ID" value="XM_022725906.1"/>
</dbReference>
<evidence type="ECO:0000259" key="4">
    <source>
        <dbReference type="Pfam" id="PF00135"/>
    </source>
</evidence>
<dbReference type="SUPFAM" id="SSF53474">
    <property type="entry name" value="alpha/beta-Hydrolases"/>
    <property type="match status" value="1"/>
</dbReference>
<gene>
    <name evidence="5" type="ORF">ASPZODRAFT_152914</name>
</gene>
<evidence type="ECO:0000256" key="1">
    <source>
        <dbReference type="ARBA" id="ARBA00005964"/>
    </source>
</evidence>
<protein>
    <recommendedName>
        <fullName evidence="3">Carboxylic ester hydrolase</fullName>
        <ecNumber evidence="3">3.1.1.-</ecNumber>
    </recommendedName>
</protein>
<dbReference type="PANTHER" id="PTHR11559">
    <property type="entry name" value="CARBOXYLESTERASE"/>
    <property type="match status" value="1"/>
</dbReference>
<dbReference type="InterPro" id="IPR002018">
    <property type="entry name" value="CarbesteraseB"/>
</dbReference>
<sequence length="547" mass="60037">MASTDNSPPSVVLPQGRLLGTTLTDALPCRITAFLGVPYALPPVGERRFRRPVKVPASTDTVDASRYGPAAPCKQLLAGVTAPGGYDEDCLTANIFLRESEAAKSPSPKPVAIVIHGGAFNRGTSSMHNTASMVAWSEKDFIGVSFNYRLGALGFLPSSVTAKEGVLNLGLRDQVLLMEWVQENIGRFGGDPGNVTLIGLSAGAHAIGHHMMSLRQNEPPLFHRAVMESGSPTSRAVRPYNAPIHEQQFKDFLQEAGCPAHLGEDEILPFLRTVSSKTITDAQNRVFDKYNPSLAWAFQPVIDGDIIPRPPIETWRLGAWARVPVITGFSRNEGSLYVNKQMSRSSEFTDFFRNLLPLLPESDITAIDELYPDPAQHKHSPYQETRAGVGEQYKRLEAAYAHYAYVAPARQSAEEIAADHSVPVYVYQWAAVSSVNGGAQHGDNMRYETCDPDKWAVSDSHQKLSQTFHAYITSFITTGSPDGIQGRCNDRPRWEPYDSQNPKAMLFGEGEETLVGGGAGIAAQCVADEWGRKECEFWWSRVKLSQQ</sequence>
<evidence type="ECO:0000313" key="5">
    <source>
        <dbReference type="EMBL" id="OJJ45199.1"/>
    </source>
</evidence>
<dbReference type="AlphaFoldDB" id="A0A1L9SDF1"/>
<dbReference type="PROSITE" id="PS00122">
    <property type="entry name" value="CARBOXYLESTERASE_B_1"/>
    <property type="match status" value="1"/>
</dbReference>
<evidence type="ECO:0000256" key="2">
    <source>
        <dbReference type="ARBA" id="ARBA00022801"/>
    </source>
</evidence>